<evidence type="ECO:0000313" key="3">
    <source>
        <dbReference type="Proteomes" id="UP001057998"/>
    </source>
</evidence>
<proteinExistence type="predicted"/>
<accession>A0ABY5GB97</accession>
<dbReference type="RefSeq" id="WP_255387664.1">
    <property type="nucleotide sequence ID" value="NZ_CP101508.1"/>
</dbReference>
<evidence type="ECO:0000256" key="1">
    <source>
        <dbReference type="SAM" id="Phobius"/>
    </source>
</evidence>
<protein>
    <submittedName>
        <fullName evidence="2">Uncharacterized protein</fullName>
    </submittedName>
</protein>
<organism evidence="2 3">
    <name type="scientific">Photobacterium atrarenae</name>
    <dbReference type="NCBI Taxonomy" id="865757"/>
    <lineage>
        <taxon>Bacteria</taxon>
        <taxon>Pseudomonadati</taxon>
        <taxon>Pseudomonadota</taxon>
        <taxon>Gammaproteobacteria</taxon>
        <taxon>Vibrionales</taxon>
        <taxon>Vibrionaceae</taxon>
        <taxon>Photobacterium</taxon>
    </lineage>
</organism>
<gene>
    <name evidence="2" type="ORF">NNL38_08665</name>
</gene>
<sequence>MIKFYAVLIHVLLWLKVAGSPMCGGIFLAGLICIARDQVSLPLVATMGGIGFVIGAFWAERVRKNMGLIAFHGRLIVHPEIDGACVKPMKRF</sequence>
<reference evidence="2" key="1">
    <citation type="submission" date="2022-07" db="EMBL/GenBank/DDBJ databases">
        <title>Genome sequencing of Photobacterium atrarenae GJH2-4.</title>
        <authorList>
            <person name="Park S.-J."/>
        </authorList>
    </citation>
    <scope>NUCLEOTIDE SEQUENCE</scope>
    <source>
        <strain evidence="2">GJH2-4</strain>
    </source>
</reference>
<feature type="transmembrane region" description="Helical" evidence="1">
    <location>
        <begin position="39"/>
        <end position="59"/>
    </location>
</feature>
<keyword evidence="3" id="KW-1185">Reference proteome</keyword>
<evidence type="ECO:0000313" key="2">
    <source>
        <dbReference type="EMBL" id="UTV26453.1"/>
    </source>
</evidence>
<keyword evidence="1" id="KW-0472">Membrane</keyword>
<dbReference type="EMBL" id="CP101508">
    <property type="protein sequence ID" value="UTV26453.1"/>
    <property type="molecule type" value="Genomic_DNA"/>
</dbReference>
<name>A0ABY5GB97_9GAMM</name>
<dbReference type="Proteomes" id="UP001057998">
    <property type="component" value="Chromosome 1"/>
</dbReference>
<keyword evidence="1" id="KW-1133">Transmembrane helix</keyword>
<keyword evidence="1" id="KW-0812">Transmembrane</keyword>